<dbReference type="EMBL" id="CP159510">
    <property type="protein sequence ID" value="XCJ17160.1"/>
    <property type="molecule type" value="Genomic_DNA"/>
</dbReference>
<dbReference type="RefSeq" id="WP_353948462.1">
    <property type="nucleotide sequence ID" value="NZ_CP159510.1"/>
</dbReference>
<protein>
    <submittedName>
        <fullName evidence="1">DUF3906 family protein</fullName>
    </submittedName>
</protein>
<accession>A0AAU8IGF3</accession>
<gene>
    <name evidence="1" type="ORF">ABNN70_01005</name>
</gene>
<sequence>MELYRFIVTSEEQEIPVVAVAENEESAFRIVDRELDRTFLKKIRVDDIALVEKKRILKNGAGFVLHKRKSFE</sequence>
<dbReference type="Pfam" id="PF13046">
    <property type="entry name" value="DUF3906"/>
    <property type="match status" value="1"/>
</dbReference>
<reference evidence="1" key="1">
    <citation type="submission" date="2024-06" db="EMBL/GenBank/DDBJ databases">
        <authorList>
            <person name="Fan A."/>
            <person name="Zhang F.Y."/>
            <person name="Zhang L."/>
        </authorList>
    </citation>
    <scope>NUCLEOTIDE SEQUENCE</scope>
    <source>
        <strain evidence="1">Y61</strain>
    </source>
</reference>
<name>A0AAU8IGF3_9BACL</name>
<proteinExistence type="predicted"/>
<dbReference type="AlphaFoldDB" id="A0AAU8IGF3"/>
<evidence type="ECO:0000313" key="1">
    <source>
        <dbReference type="EMBL" id="XCJ17160.1"/>
    </source>
</evidence>
<dbReference type="InterPro" id="IPR024998">
    <property type="entry name" value="DUF3906"/>
</dbReference>
<organism evidence="1">
    <name type="scientific">Sporolactobacillus sp. Y61</name>
    <dbReference type="NCBI Taxonomy" id="3160863"/>
    <lineage>
        <taxon>Bacteria</taxon>
        <taxon>Bacillati</taxon>
        <taxon>Bacillota</taxon>
        <taxon>Bacilli</taxon>
        <taxon>Bacillales</taxon>
        <taxon>Sporolactobacillaceae</taxon>
        <taxon>Sporolactobacillus</taxon>
    </lineage>
</organism>